<dbReference type="AlphaFoldDB" id="A0A9N9J1U0"/>
<keyword evidence="2" id="KW-1185">Reference proteome</keyword>
<gene>
    <name evidence="1" type="ORF">AMORRO_LOCUS15840</name>
</gene>
<sequence>MAKQTMKKDQQMMLALGLNIKEIIEITRPECEHMMTDVTKRKIDKIQEISDKTLLDAQRWDELNFLEKLLVKLKIRFRITYIMILGISLKRSFKKDKLKKQLEENMIKMQEFLNDSKENIQGELEKERELTIEE</sequence>
<dbReference type="Proteomes" id="UP000789342">
    <property type="component" value="Unassembled WGS sequence"/>
</dbReference>
<evidence type="ECO:0000313" key="1">
    <source>
        <dbReference type="EMBL" id="CAG8759896.1"/>
    </source>
</evidence>
<name>A0A9N9J1U0_9GLOM</name>
<organism evidence="1 2">
    <name type="scientific">Acaulospora morrowiae</name>
    <dbReference type="NCBI Taxonomy" id="94023"/>
    <lineage>
        <taxon>Eukaryota</taxon>
        <taxon>Fungi</taxon>
        <taxon>Fungi incertae sedis</taxon>
        <taxon>Mucoromycota</taxon>
        <taxon>Glomeromycotina</taxon>
        <taxon>Glomeromycetes</taxon>
        <taxon>Diversisporales</taxon>
        <taxon>Acaulosporaceae</taxon>
        <taxon>Acaulospora</taxon>
    </lineage>
</organism>
<protein>
    <submittedName>
        <fullName evidence="1">1008_t:CDS:1</fullName>
    </submittedName>
</protein>
<dbReference type="EMBL" id="CAJVPV010040211">
    <property type="protein sequence ID" value="CAG8759896.1"/>
    <property type="molecule type" value="Genomic_DNA"/>
</dbReference>
<comment type="caution">
    <text evidence="1">The sequence shown here is derived from an EMBL/GenBank/DDBJ whole genome shotgun (WGS) entry which is preliminary data.</text>
</comment>
<reference evidence="1" key="1">
    <citation type="submission" date="2021-06" db="EMBL/GenBank/DDBJ databases">
        <authorList>
            <person name="Kallberg Y."/>
            <person name="Tangrot J."/>
            <person name="Rosling A."/>
        </authorList>
    </citation>
    <scope>NUCLEOTIDE SEQUENCE</scope>
    <source>
        <strain evidence="1">CL551</strain>
    </source>
</reference>
<evidence type="ECO:0000313" key="2">
    <source>
        <dbReference type="Proteomes" id="UP000789342"/>
    </source>
</evidence>
<proteinExistence type="predicted"/>
<accession>A0A9N9J1U0</accession>
<feature type="non-terminal residue" evidence="1">
    <location>
        <position position="134"/>
    </location>
</feature>